<feature type="chain" id="PRO_5035399929" evidence="3">
    <location>
        <begin position="18"/>
        <end position="394"/>
    </location>
</feature>
<feature type="region of interest" description="Disordered" evidence="1">
    <location>
        <begin position="357"/>
        <end position="394"/>
    </location>
</feature>
<accession>A0A1I7SLP8</accession>
<dbReference type="SMR" id="A0A1I7SLP8"/>
<evidence type="ECO:0000313" key="7">
    <source>
        <dbReference type="WBParaSite" id="BXY_1398100.1"/>
    </source>
</evidence>
<dbReference type="AlphaFoldDB" id="A0A1I7SLP8"/>
<evidence type="ECO:0000256" key="1">
    <source>
        <dbReference type="SAM" id="MobiDB-lite"/>
    </source>
</evidence>
<dbReference type="EMBL" id="CAJFDI010000006">
    <property type="protein sequence ID" value="CAD5234115.1"/>
    <property type="molecule type" value="Genomic_DNA"/>
</dbReference>
<evidence type="ECO:0000313" key="6">
    <source>
        <dbReference type="Proteomes" id="UP000659654"/>
    </source>
</evidence>
<dbReference type="EMBL" id="CAJFCV020000006">
    <property type="protein sequence ID" value="CAG9129696.1"/>
    <property type="molecule type" value="Genomic_DNA"/>
</dbReference>
<sequence>MSGRFLFIFSLFPLIFSRNFQAVRLDTECNIRVKDASSSPVDGDCRDAKVTFINHGRYTNTWLIVKITGPTSIVYGTVNFDKFRPGKVRMDKMDLAHALGDCRFDPKFFTFFVDESTLYLLVKCGESYGLLRSFIFKKFIIHTVGRPIIPVQFRKTGLILGIGLPYGPEQVEFGKKETYLLTAISGGEPTDVTFLHDLNQPVEEPDEFFRLEGDAHQLVNIVELDGGQQLPVVSFKKDQQTLFKWAKGKTLCEPIKHQGADYSIYGCMNVRAAAETETVESFRWVNDLDDLGFEFLGRGSDLSIYKKRDIINCKKSSQRKNNFITLFFFTITFEMWNFTVVITLFYCGRSIHKRKQAKRRAQRVKKAAKRARERRERQKMYEQSDKETEMMPPE</sequence>
<keyword evidence="3" id="KW-0732">Signal</keyword>
<feature type="compositionally biased region" description="Basic and acidic residues" evidence="1">
    <location>
        <begin position="373"/>
        <end position="394"/>
    </location>
</feature>
<dbReference type="Proteomes" id="UP000659654">
    <property type="component" value="Unassembled WGS sequence"/>
</dbReference>
<proteinExistence type="predicted"/>
<keyword evidence="2" id="KW-1133">Transmembrane helix</keyword>
<evidence type="ECO:0000256" key="2">
    <source>
        <dbReference type="SAM" id="Phobius"/>
    </source>
</evidence>
<protein>
    <submittedName>
        <fullName evidence="4">(pine wood nematode) hypothetical protein</fullName>
    </submittedName>
</protein>
<dbReference type="Proteomes" id="UP000095284">
    <property type="component" value="Unplaced"/>
</dbReference>
<keyword evidence="6" id="KW-1185">Reference proteome</keyword>
<gene>
    <name evidence="4" type="ORF">BXYJ_LOCUS14206</name>
</gene>
<organism evidence="5 7">
    <name type="scientific">Bursaphelenchus xylophilus</name>
    <name type="common">Pinewood nematode worm</name>
    <name type="synonym">Aphelenchoides xylophilus</name>
    <dbReference type="NCBI Taxonomy" id="6326"/>
    <lineage>
        <taxon>Eukaryota</taxon>
        <taxon>Metazoa</taxon>
        <taxon>Ecdysozoa</taxon>
        <taxon>Nematoda</taxon>
        <taxon>Chromadorea</taxon>
        <taxon>Rhabditida</taxon>
        <taxon>Tylenchina</taxon>
        <taxon>Tylenchomorpha</taxon>
        <taxon>Aphelenchoidea</taxon>
        <taxon>Aphelenchoididae</taxon>
        <taxon>Bursaphelenchus</taxon>
    </lineage>
</organism>
<evidence type="ECO:0000313" key="4">
    <source>
        <dbReference type="EMBL" id="CAD5234115.1"/>
    </source>
</evidence>
<evidence type="ECO:0000256" key="3">
    <source>
        <dbReference type="SAM" id="SignalP"/>
    </source>
</evidence>
<evidence type="ECO:0000313" key="5">
    <source>
        <dbReference type="Proteomes" id="UP000095284"/>
    </source>
</evidence>
<feature type="signal peptide" evidence="3">
    <location>
        <begin position="1"/>
        <end position="17"/>
    </location>
</feature>
<dbReference type="Proteomes" id="UP000582659">
    <property type="component" value="Unassembled WGS sequence"/>
</dbReference>
<reference evidence="7" key="1">
    <citation type="submission" date="2016-11" db="UniProtKB">
        <authorList>
            <consortium name="WormBaseParasite"/>
        </authorList>
    </citation>
    <scope>IDENTIFICATION</scope>
</reference>
<feature type="compositionally biased region" description="Basic residues" evidence="1">
    <location>
        <begin position="357"/>
        <end position="372"/>
    </location>
</feature>
<reference evidence="4" key="2">
    <citation type="submission" date="2020-09" db="EMBL/GenBank/DDBJ databases">
        <authorList>
            <person name="Kikuchi T."/>
        </authorList>
    </citation>
    <scope>NUCLEOTIDE SEQUENCE</scope>
    <source>
        <strain evidence="4">Ka4C1</strain>
    </source>
</reference>
<feature type="transmembrane region" description="Helical" evidence="2">
    <location>
        <begin position="323"/>
        <end position="348"/>
    </location>
</feature>
<name>A0A1I7SLP8_BURXY</name>
<keyword evidence="2" id="KW-0472">Membrane</keyword>
<keyword evidence="2" id="KW-0812">Transmembrane</keyword>
<dbReference type="WBParaSite" id="BXY_1398100.1">
    <property type="protein sequence ID" value="BXY_1398100.1"/>
    <property type="gene ID" value="BXY_1398100"/>
</dbReference>